<dbReference type="EMBL" id="CP001854">
    <property type="protein sequence ID" value="ADB49914.1"/>
    <property type="molecule type" value="Genomic_DNA"/>
</dbReference>
<dbReference type="InterPro" id="IPR004638">
    <property type="entry name" value="EmrB-like"/>
</dbReference>
<dbReference type="GO" id="GO:0022857">
    <property type="term" value="F:transmembrane transporter activity"/>
    <property type="evidence" value="ECO:0007669"/>
    <property type="project" value="InterPro"/>
</dbReference>
<keyword evidence="6 7" id="KW-0472">Membrane</keyword>
<accession>D3EZT8</accession>
<gene>
    <name evidence="9" type="ordered locus">Cwoe_1486</name>
</gene>
<dbReference type="InterPro" id="IPR020846">
    <property type="entry name" value="MFS_dom"/>
</dbReference>
<feature type="transmembrane region" description="Helical" evidence="7">
    <location>
        <begin position="60"/>
        <end position="80"/>
    </location>
</feature>
<feature type="transmembrane region" description="Helical" evidence="7">
    <location>
        <begin position="117"/>
        <end position="140"/>
    </location>
</feature>
<dbReference type="KEGG" id="cwo:Cwoe_1486"/>
<dbReference type="InterPro" id="IPR011701">
    <property type="entry name" value="MFS"/>
</dbReference>
<evidence type="ECO:0000259" key="8">
    <source>
        <dbReference type="PROSITE" id="PS50850"/>
    </source>
</evidence>
<feature type="transmembrane region" description="Helical" evidence="7">
    <location>
        <begin position="285"/>
        <end position="306"/>
    </location>
</feature>
<feature type="transmembrane region" description="Helical" evidence="7">
    <location>
        <begin position="92"/>
        <end position="111"/>
    </location>
</feature>
<feature type="transmembrane region" description="Helical" evidence="7">
    <location>
        <begin position="245"/>
        <end position="264"/>
    </location>
</feature>
<evidence type="ECO:0000256" key="6">
    <source>
        <dbReference type="ARBA" id="ARBA00023136"/>
    </source>
</evidence>
<feature type="transmembrane region" description="Helical" evidence="7">
    <location>
        <begin position="412"/>
        <end position="435"/>
    </location>
</feature>
<evidence type="ECO:0000313" key="10">
    <source>
        <dbReference type="Proteomes" id="UP000008229"/>
    </source>
</evidence>
<reference evidence="10" key="2">
    <citation type="submission" date="2010-01" db="EMBL/GenBank/DDBJ databases">
        <title>The complete genome of Conexibacter woesei DSM 14684.</title>
        <authorList>
            <consortium name="US DOE Joint Genome Institute (JGI-PGF)"/>
            <person name="Lucas S."/>
            <person name="Copeland A."/>
            <person name="Lapidus A."/>
            <person name="Glavina del Rio T."/>
            <person name="Dalin E."/>
            <person name="Tice H."/>
            <person name="Bruce D."/>
            <person name="Goodwin L."/>
            <person name="Pitluck S."/>
            <person name="Kyrpides N."/>
            <person name="Mavromatis K."/>
            <person name="Ivanova N."/>
            <person name="Mikhailova N."/>
            <person name="Chertkov O."/>
            <person name="Brettin T."/>
            <person name="Detter J.C."/>
            <person name="Han C."/>
            <person name="Larimer F."/>
            <person name="Land M."/>
            <person name="Hauser L."/>
            <person name="Markowitz V."/>
            <person name="Cheng J.-F."/>
            <person name="Hugenholtz P."/>
            <person name="Woyke T."/>
            <person name="Wu D."/>
            <person name="Pukall R."/>
            <person name="Steenblock K."/>
            <person name="Schneider S."/>
            <person name="Klenk H.-P."/>
            <person name="Eisen J.A."/>
        </authorList>
    </citation>
    <scope>NUCLEOTIDE SEQUENCE [LARGE SCALE GENOMIC DNA]</scope>
    <source>
        <strain evidence="10">DSM 14684 / CIP 108061 / JCM 11494 / NBRC 100937 / ID131577</strain>
    </source>
</reference>
<protein>
    <submittedName>
        <fullName evidence="9">Drug resistance transporter, EmrB/QacA subfamily</fullName>
    </submittedName>
</protein>
<dbReference type="Pfam" id="PF07690">
    <property type="entry name" value="MFS_1"/>
    <property type="match status" value="1"/>
</dbReference>
<feature type="transmembrane region" description="Helical" evidence="7">
    <location>
        <begin position="179"/>
        <end position="201"/>
    </location>
</feature>
<feature type="transmembrane region" description="Helical" evidence="7">
    <location>
        <begin position="318"/>
        <end position="336"/>
    </location>
</feature>
<sequence length="482" mass="49311">MILMESPTLPLPPSAAERRERRRWMALVVLCFAQLMNALDATIVNVALPTIQADLGFSQAGLTWVVNGYLITFGSFLLMAGRLGDLVGRKRVFLAGLLLFTAASVLCALAQDPALLIAARFLQGLGAAVSASVTIALIVIEFPGPDDRAKAMSVYMFVAVGGGSIGLLLGGALTEAISWHWIFLINVPIGLLTLVAGRALIDDDEGIGLRGGVDVLGSLLVTLALMVGIYAIVTSGEHGWGSARTLGLGAAAIALLAAFLAYEARVANPIMPLRILRLGGLMASSAVRVLLVCGMYAAFFVGALYLQNVLGYDALGTGLAFLPMTVVVGALSLGVTARLMGRFGPQRMTVAGLLAAGAGLALFATVGEQTSYFPHVFAAFALVGLGAGTAFLPLLTIAVAQAPRADAGLVSGIVNVSTQISGAVGVALLGAVSAARTDGLAADGRAPLDALLGGYRLAFVVAAGCVAAGVVVALLVLRPPQH</sequence>
<evidence type="ECO:0000256" key="2">
    <source>
        <dbReference type="ARBA" id="ARBA00022448"/>
    </source>
</evidence>
<evidence type="ECO:0000256" key="7">
    <source>
        <dbReference type="SAM" id="Phobius"/>
    </source>
</evidence>
<dbReference type="eggNOG" id="COG0477">
    <property type="taxonomic scope" value="Bacteria"/>
</dbReference>
<dbReference type="GO" id="GO:0005886">
    <property type="term" value="C:plasma membrane"/>
    <property type="evidence" value="ECO:0007669"/>
    <property type="project" value="UniProtKB-SubCell"/>
</dbReference>
<dbReference type="PANTHER" id="PTHR42718">
    <property type="entry name" value="MAJOR FACILITATOR SUPERFAMILY MULTIDRUG TRANSPORTER MFSC"/>
    <property type="match status" value="1"/>
</dbReference>
<proteinExistence type="predicted"/>
<feature type="transmembrane region" description="Helical" evidence="7">
    <location>
        <begin position="455"/>
        <end position="477"/>
    </location>
</feature>
<dbReference type="AlphaFoldDB" id="D3EZT8"/>
<feature type="transmembrane region" description="Helical" evidence="7">
    <location>
        <begin position="152"/>
        <end position="173"/>
    </location>
</feature>
<dbReference type="Gene3D" id="1.20.1250.20">
    <property type="entry name" value="MFS general substrate transporter like domains"/>
    <property type="match status" value="1"/>
</dbReference>
<name>D3EZT8_CONWI</name>
<reference evidence="9 10" key="1">
    <citation type="journal article" date="2010" name="Stand. Genomic Sci.">
        <title>Complete genome sequence of Conexibacter woesei type strain (ID131577).</title>
        <authorList>
            <person name="Pukall R."/>
            <person name="Lapidus A."/>
            <person name="Glavina Del Rio T."/>
            <person name="Copeland A."/>
            <person name="Tice H."/>
            <person name="Cheng J.-F."/>
            <person name="Lucas S."/>
            <person name="Chen F."/>
            <person name="Nolan M."/>
            <person name="Bruce D."/>
            <person name="Goodwin L."/>
            <person name="Pitluck S."/>
            <person name="Mavromatis K."/>
            <person name="Ivanova N."/>
            <person name="Ovchinnikova G."/>
            <person name="Pati A."/>
            <person name="Chen A."/>
            <person name="Palaniappan K."/>
            <person name="Land M."/>
            <person name="Hauser L."/>
            <person name="Chang Y.-J."/>
            <person name="Jeffries C.D."/>
            <person name="Chain P."/>
            <person name="Meincke L."/>
            <person name="Sims D."/>
            <person name="Brettin T."/>
            <person name="Detter J.C."/>
            <person name="Rohde M."/>
            <person name="Goeker M."/>
            <person name="Bristow J."/>
            <person name="Eisen J.A."/>
            <person name="Markowitz V."/>
            <person name="Kyrpides N.C."/>
            <person name="Klenk H.-P."/>
            <person name="Hugenholtz P."/>
        </authorList>
    </citation>
    <scope>NUCLEOTIDE SEQUENCE [LARGE SCALE GENOMIC DNA]</scope>
    <source>
        <strain evidence="10">DSM 14684 / CIP 108061 / JCM 11494 / NBRC 100937 / ID131577</strain>
    </source>
</reference>
<comment type="subcellular location">
    <subcellularLocation>
        <location evidence="1">Cell membrane</location>
        <topology evidence="1">Multi-pass membrane protein</topology>
    </subcellularLocation>
</comment>
<evidence type="ECO:0000256" key="1">
    <source>
        <dbReference type="ARBA" id="ARBA00004651"/>
    </source>
</evidence>
<keyword evidence="10" id="KW-1185">Reference proteome</keyword>
<feature type="transmembrane region" description="Helical" evidence="7">
    <location>
        <begin position="348"/>
        <end position="366"/>
    </location>
</feature>
<dbReference type="Proteomes" id="UP000008229">
    <property type="component" value="Chromosome"/>
</dbReference>
<keyword evidence="5 7" id="KW-1133">Transmembrane helix</keyword>
<dbReference type="InterPro" id="IPR036259">
    <property type="entry name" value="MFS_trans_sf"/>
</dbReference>
<organism evidence="9 10">
    <name type="scientific">Conexibacter woesei (strain DSM 14684 / CCUG 47730 / CIP 108061 / JCM 11494 / NBRC 100937 / ID131577)</name>
    <dbReference type="NCBI Taxonomy" id="469383"/>
    <lineage>
        <taxon>Bacteria</taxon>
        <taxon>Bacillati</taxon>
        <taxon>Actinomycetota</taxon>
        <taxon>Thermoleophilia</taxon>
        <taxon>Solirubrobacterales</taxon>
        <taxon>Conexibacteraceae</taxon>
        <taxon>Conexibacter</taxon>
    </lineage>
</organism>
<dbReference type="PANTHER" id="PTHR42718:SF46">
    <property type="entry name" value="BLR6921 PROTEIN"/>
    <property type="match status" value="1"/>
</dbReference>
<dbReference type="HOGENOM" id="CLU_000960_28_2_11"/>
<keyword evidence="3" id="KW-1003">Cell membrane</keyword>
<feature type="transmembrane region" description="Helical" evidence="7">
    <location>
        <begin position="24"/>
        <end position="48"/>
    </location>
</feature>
<dbReference type="NCBIfam" id="TIGR00711">
    <property type="entry name" value="efflux_EmrB"/>
    <property type="match status" value="1"/>
</dbReference>
<dbReference type="STRING" id="469383.Cwoe_1486"/>
<evidence type="ECO:0000256" key="4">
    <source>
        <dbReference type="ARBA" id="ARBA00022692"/>
    </source>
</evidence>
<evidence type="ECO:0000313" key="9">
    <source>
        <dbReference type="EMBL" id="ADB49914.1"/>
    </source>
</evidence>
<keyword evidence="2" id="KW-0813">Transport</keyword>
<dbReference type="SUPFAM" id="SSF103473">
    <property type="entry name" value="MFS general substrate transporter"/>
    <property type="match status" value="2"/>
</dbReference>
<keyword evidence="4 7" id="KW-0812">Transmembrane</keyword>
<dbReference type="PROSITE" id="PS50850">
    <property type="entry name" value="MFS"/>
    <property type="match status" value="1"/>
</dbReference>
<dbReference type="Gene3D" id="1.20.1720.10">
    <property type="entry name" value="Multidrug resistance protein D"/>
    <property type="match status" value="1"/>
</dbReference>
<evidence type="ECO:0000256" key="3">
    <source>
        <dbReference type="ARBA" id="ARBA00022475"/>
    </source>
</evidence>
<dbReference type="CDD" id="cd17321">
    <property type="entry name" value="MFS_MMR_MDR_like"/>
    <property type="match status" value="1"/>
</dbReference>
<feature type="domain" description="Major facilitator superfamily (MFS) profile" evidence="8">
    <location>
        <begin position="26"/>
        <end position="481"/>
    </location>
</feature>
<feature type="transmembrane region" description="Helical" evidence="7">
    <location>
        <begin position="213"/>
        <end position="233"/>
    </location>
</feature>
<feature type="transmembrane region" description="Helical" evidence="7">
    <location>
        <begin position="372"/>
        <end position="400"/>
    </location>
</feature>
<evidence type="ECO:0000256" key="5">
    <source>
        <dbReference type="ARBA" id="ARBA00022989"/>
    </source>
</evidence>